<feature type="compositionally biased region" description="Low complexity" evidence="1">
    <location>
        <begin position="62"/>
        <end position="82"/>
    </location>
</feature>
<feature type="region of interest" description="Disordered" evidence="1">
    <location>
        <begin position="277"/>
        <end position="301"/>
    </location>
</feature>
<protein>
    <submittedName>
        <fullName evidence="2">Uncharacterized protein</fullName>
    </submittedName>
</protein>
<proteinExistence type="predicted"/>
<feature type="compositionally biased region" description="Low complexity" evidence="1">
    <location>
        <begin position="488"/>
        <end position="518"/>
    </location>
</feature>
<feature type="region of interest" description="Disordered" evidence="1">
    <location>
        <begin position="26"/>
        <end position="118"/>
    </location>
</feature>
<sequence>MGQANTVGLLAAVQGEEFCTCLRHISNSRGGSRTIPVVPPPPPDAAPPAGQQTSEAEPAQTPPGEQSQPPSPRSSLPPSEHSFPASSPPSVQTTSFRSAASRQLQQPSTHPATSSVARAGAVEAARKVPHLDTWSLISQAGRFSSYAQPTTVEYRDAEGNWTVFARRENGKVDLHINGQERLRNLTSISVDGLRLQCDGHNCSDEPQPECLSVLAAEEPTACKSPVSWGHDLRRLDRSEDVDEVLGDWFSADAIRDADVIQKRVLALFGQPDTLTVRSRSPPLSGREAASQALDRNSTEEAAGARIDMTPEGFKVLHVQHMVLQRGPNRAGQSSPAFPEGLYFFFDWMGFPGFAFINEPVEVEQWRGGSLLWTGKVRLWKATDWEGSGSLQGSTATGCTARGCRWPPNKAAAEHQWEVGDTVYVMSFHLDANAFAGGSYKDNIDSLSSYLARIGNGCDASAEAPLALVQGPEEHPHLQLVAGIPVEAGRAGSSSSRSSSFSAGQPAAAAVPAGQEQGPESNHGLPAQVQQAFLAQRRAQKS</sequence>
<evidence type="ECO:0000313" key="2">
    <source>
        <dbReference type="EMBL" id="CAD8348697.1"/>
    </source>
</evidence>
<dbReference type="AlphaFoldDB" id="A0A7S0FAS1"/>
<reference evidence="2" key="1">
    <citation type="submission" date="2021-01" db="EMBL/GenBank/DDBJ databases">
        <authorList>
            <person name="Corre E."/>
            <person name="Pelletier E."/>
            <person name="Niang G."/>
            <person name="Scheremetjew M."/>
            <person name="Finn R."/>
            <person name="Kale V."/>
            <person name="Holt S."/>
            <person name="Cochrane G."/>
            <person name="Meng A."/>
            <person name="Brown T."/>
            <person name="Cohen L."/>
        </authorList>
    </citation>
    <scope>NUCLEOTIDE SEQUENCE</scope>
    <source>
        <strain evidence="2">Pbaha01</strain>
    </source>
</reference>
<feature type="compositionally biased region" description="Pro residues" evidence="1">
    <location>
        <begin position="37"/>
        <end position="46"/>
    </location>
</feature>
<organism evidence="2">
    <name type="scientific">Pyrodinium bahamense</name>
    <dbReference type="NCBI Taxonomy" id="73915"/>
    <lineage>
        <taxon>Eukaryota</taxon>
        <taxon>Sar</taxon>
        <taxon>Alveolata</taxon>
        <taxon>Dinophyceae</taxon>
        <taxon>Gonyaulacales</taxon>
        <taxon>Pyrocystaceae</taxon>
        <taxon>Pyrodinium</taxon>
    </lineage>
</organism>
<dbReference type="EMBL" id="HBEG01007521">
    <property type="protein sequence ID" value="CAD8348697.1"/>
    <property type="molecule type" value="Transcribed_RNA"/>
</dbReference>
<feature type="region of interest" description="Disordered" evidence="1">
    <location>
        <begin position="488"/>
        <end position="541"/>
    </location>
</feature>
<feature type="compositionally biased region" description="Polar residues" evidence="1">
    <location>
        <begin position="84"/>
        <end position="116"/>
    </location>
</feature>
<accession>A0A7S0FAS1</accession>
<gene>
    <name evidence="2" type="ORF">PBAH0796_LOCUS4436</name>
</gene>
<name>A0A7S0FAS1_9DINO</name>
<evidence type="ECO:0000256" key="1">
    <source>
        <dbReference type="SAM" id="MobiDB-lite"/>
    </source>
</evidence>